<organism evidence="15 16">
    <name type="scientific">Aliarcobacter vitoriensis</name>
    <dbReference type="NCBI Taxonomy" id="2011099"/>
    <lineage>
        <taxon>Bacteria</taxon>
        <taxon>Pseudomonadati</taxon>
        <taxon>Campylobacterota</taxon>
        <taxon>Epsilonproteobacteria</taxon>
        <taxon>Campylobacterales</taxon>
        <taxon>Arcobacteraceae</taxon>
        <taxon>Aliarcobacter</taxon>
    </lineage>
</organism>
<dbReference type="Pfam" id="PF07715">
    <property type="entry name" value="Plug"/>
    <property type="match status" value="1"/>
</dbReference>
<keyword evidence="4 10" id="KW-0812">Transmembrane</keyword>
<feature type="domain" description="TonB-dependent receptor-like beta-barrel" evidence="13">
    <location>
        <begin position="248"/>
        <end position="652"/>
    </location>
</feature>
<sequence>MLEFYENEKKMFFKIVFIFLLLPILLFSQELENILDDLNEYSDKSNLNIDYKPTAMTVLYANDLQTLGINTLSEALNFVAGIQAFKTTSVNSIVSVRGYTQPLNSFQEKIKYRINGVSVSSNYFENFPISLIDRIEISKGNASTIYDQGGFVAVIDIITKNKSNIAFGTGSFDNKNFSLLLNEKLNDNWKLKLSTSYLKHNKKVDAPSAILTNSIDFGTNFDRKQESLEGIEDILIGASLENKNFKISSNYIKNNRQNNYGTTGLLDWSDDGYSKYEMFSNEITYDTFLNTNNILEMKIGSVQSNYKMNTYMYKFEPNNVGIYDPHFKVDYTQRESYISLLVKNTSFTNNKIEYGVYGSLIQIPKNKYYTNVDYLTGLGQYIPKYDAYFPVQKELKEFSGKQGFISDESSKTNMSYFLADTYSVNENLTLLANLGIDDYQDYKKLLNFRLGSVYSNDDINIYKFSISQANRNPSLIEDYFVGHIINSQDQALEAEKLQSVELMYIYQQNDEKLKLNLYYQKYINSIDGYRYKDSLQYYNKKQDEYNYGAELEYSKSFENRSKVILNASFNSFAYKNSYENLKIDTPIVSKITTILGYIYPINSKFTISPLIRYYGSKNLLNGNKIGDVALLDLTLTHNISKDAKLYFGAKNILDKEYFYYGYNTKDEKMLREGTTWFVSFRYDF</sequence>
<dbReference type="AlphaFoldDB" id="A0A366MTI9"/>
<feature type="domain" description="TonB-dependent receptor plug" evidence="14">
    <location>
        <begin position="53"/>
        <end position="151"/>
    </location>
</feature>
<evidence type="ECO:0000259" key="13">
    <source>
        <dbReference type="Pfam" id="PF00593"/>
    </source>
</evidence>
<keyword evidence="5" id="KW-0732">Signal</keyword>
<comment type="caution">
    <text evidence="15">The sequence shown here is derived from an EMBL/GenBank/DDBJ whole genome shotgun (WGS) entry which is preliminary data.</text>
</comment>
<keyword evidence="12" id="KW-1133">Transmembrane helix</keyword>
<evidence type="ECO:0000313" key="15">
    <source>
        <dbReference type="EMBL" id="RBQ29377.1"/>
    </source>
</evidence>
<dbReference type="PROSITE" id="PS52016">
    <property type="entry name" value="TONB_DEPENDENT_REC_3"/>
    <property type="match status" value="1"/>
</dbReference>
<proteinExistence type="inferred from homology"/>
<keyword evidence="2 10" id="KW-0813">Transport</keyword>
<reference evidence="15 16" key="1">
    <citation type="submission" date="2017-10" db="EMBL/GenBank/DDBJ databases">
        <title>Genomics of the genus Arcobacter.</title>
        <authorList>
            <person name="Perez-Cataluna A."/>
            <person name="Figueras M.J."/>
        </authorList>
    </citation>
    <scope>NUCLEOTIDE SEQUENCE [LARGE SCALE GENOMIC DNA]</scope>
    <source>
        <strain evidence="15 16">CECT 9230</strain>
    </source>
</reference>
<evidence type="ECO:0000256" key="3">
    <source>
        <dbReference type="ARBA" id="ARBA00022452"/>
    </source>
</evidence>
<dbReference type="Proteomes" id="UP000252669">
    <property type="component" value="Unassembled WGS sequence"/>
</dbReference>
<evidence type="ECO:0000256" key="9">
    <source>
        <dbReference type="ARBA" id="ARBA00023237"/>
    </source>
</evidence>
<dbReference type="SUPFAM" id="SSF56935">
    <property type="entry name" value="Porins"/>
    <property type="match status" value="1"/>
</dbReference>
<evidence type="ECO:0000256" key="12">
    <source>
        <dbReference type="SAM" id="Phobius"/>
    </source>
</evidence>
<dbReference type="InterPro" id="IPR036942">
    <property type="entry name" value="Beta-barrel_TonB_sf"/>
</dbReference>
<feature type="transmembrane region" description="Helical" evidence="12">
    <location>
        <begin position="12"/>
        <end position="28"/>
    </location>
</feature>
<evidence type="ECO:0000256" key="1">
    <source>
        <dbReference type="ARBA" id="ARBA00004571"/>
    </source>
</evidence>
<accession>A0A366MTI9</accession>
<evidence type="ECO:0000256" key="8">
    <source>
        <dbReference type="ARBA" id="ARBA00023170"/>
    </source>
</evidence>
<dbReference type="Pfam" id="PF00593">
    <property type="entry name" value="TonB_dep_Rec_b-barrel"/>
    <property type="match status" value="1"/>
</dbReference>
<dbReference type="Gene3D" id="2.170.130.10">
    <property type="entry name" value="TonB-dependent receptor, plug domain"/>
    <property type="match status" value="1"/>
</dbReference>
<keyword evidence="9 10" id="KW-0998">Cell outer membrane</keyword>
<dbReference type="GO" id="GO:0009279">
    <property type="term" value="C:cell outer membrane"/>
    <property type="evidence" value="ECO:0007669"/>
    <property type="project" value="UniProtKB-SubCell"/>
</dbReference>
<evidence type="ECO:0008006" key="17">
    <source>
        <dbReference type="Google" id="ProtNLM"/>
    </source>
</evidence>
<evidence type="ECO:0000256" key="5">
    <source>
        <dbReference type="ARBA" id="ARBA00022729"/>
    </source>
</evidence>
<evidence type="ECO:0000256" key="4">
    <source>
        <dbReference type="ARBA" id="ARBA00022692"/>
    </source>
</evidence>
<dbReference type="PANTHER" id="PTHR30069:SF29">
    <property type="entry name" value="HEMOGLOBIN AND HEMOGLOBIN-HAPTOGLOBIN-BINDING PROTEIN 1-RELATED"/>
    <property type="match status" value="1"/>
</dbReference>
<dbReference type="InterPro" id="IPR037066">
    <property type="entry name" value="Plug_dom_sf"/>
</dbReference>
<dbReference type="PANTHER" id="PTHR30069">
    <property type="entry name" value="TONB-DEPENDENT OUTER MEMBRANE RECEPTOR"/>
    <property type="match status" value="1"/>
</dbReference>
<dbReference type="InterPro" id="IPR000531">
    <property type="entry name" value="Beta-barrel_TonB"/>
</dbReference>
<dbReference type="InterPro" id="IPR039426">
    <property type="entry name" value="TonB-dep_rcpt-like"/>
</dbReference>
<evidence type="ECO:0000256" key="11">
    <source>
        <dbReference type="RuleBase" id="RU003357"/>
    </source>
</evidence>
<evidence type="ECO:0000259" key="14">
    <source>
        <dbReference type="Pfam" id="PF07715"/>
    </source>
</evidence>
<dbReference type="OrthoDB" id="9800913at2"/>
<keyword evidence="16" id="KW-1185">Reference proteome</keyword>
<evidence type="ECO:0000256" key="10">
    <source>
        <dbReference type="PROSITE-ProRule" id="PRU01360"/>
    </source>
</evidence>
<protein>
    <recommendedName>
        <fullName evidence="17">TonB-dependent receptor</fullName>
    </recommendedName>
</protein>
<keyword evidence="7 10" id="KW-0472">Membrane</keyword>
<comment type="similarity">
    <text evidence="10 11">Belongs to the TonB-dependent receptor family.</text>
</comment>
<dbReference type="EMBL" id="PDKB01000006">
    <property type="protein sequence ID" value="RBQ29377.1"/>
    <property type="molecule type" value="Genomic_DNA"/>
</dbReference>
<dbReference type="InterPro" id="IPR012910">
    <property type="entry name" value="Plug_dom"/>
</dbReference>
<comment type="subcellular location">
    <subcellularLocation>
        <location evidence="1 10">Cell outer membrane</location>
        <topology evidence="1 10">Multi-pass membrane protein</topology>
    </subcellularLocation>
</comment>
<dbReference type="GO" id="GO:0044718">
    <property type="term" value="P:siderophore transmembrane transport"/>
    <property type="evidence" value="ECO:0007669"/>
    <property type="project" value="TreeGrafter"/>
</dbReference>
<name>A0A366MTI9_9BACT</name>
<keyword evidence="6 11" id="KW-0798">TonB box</keyword>
<gene>
    <name evidence="15" type="ORF">CRU91_04650</name>
</gene>
<evidence type="ECO:0000313" key="16">
    <source>
        <dbReference type="Proteomes" id="UP000252669"/>
    </source>
</evidence>
<keyword evidence="3 10" id="KW-1134">Transmembrane beta strand</keyword>
<dbReference type="GO" id="GO:0015344">
    <property type="term" value="F:siderophore uptake transmembrane transporter activity"/>
    <property type="evidence" value="ECO:0007669"/>
    <property type="project" value="TreeGrafter"/>
</dbReference>
<keyword evidence="8" id="KW-0675">Receptor</keyword>
<evidence type="ECO:0000256" key="7">
    <source>
        <dbReference type="ARBA" id="ARBA00023136"/>
    </source>
</evidence>
<evidence type="ECO:0000256" key="6">
    <source>
        <dbReference type="ARBA" id="ARBA00023077"/>
    </source>
</evidence>
<dbReference type="Gene3D" id="2.40.170.20">
    <property type="entry name" value="TonB-dependent receptor, beta-barrel domain"/>
    <property type="match status" value="1"/>
</dbReference>
<evidence type="ECO:0000256" key="2">
    <source>
        <dbReference type="ARBA" id="ARBA00022448"/>
    </source>
</evidence>